<evidence type="ECO:0000259" key="4">
    <source>
        <dbReference type="Pfam" id="PF00685"/>
    </source>
</evidence>
<evidence type="ECO:0000256" key="2">
    <source>
        <dbReference type="ARBA" id="ARBA00023180"/>
    </source>
</evidence>
<keyword evidence="1" id="KW-0808">Transferase</keyword>
<evidence type="ECO:0000256" key="1">
    <source>
        <dbReference type="ARBA" id="ARBA00022679"/>
    </source>
</evidence>
<feature type="compositionally biased region" description="Low complexity" evidence="3">
    <location>
        <begin position="43"/>
        <end position="59"/>
    </location>
</feature>
<protein>
    <recommendedName>
        <fullName evidence="4">Sulfotransferase domain-containing protein</fullName>
    </recommendedName>
</protein>
<feature type="compositionally biased region" description="Basic and acidic residues" evidence="3">
    <location>
        <begin position="19"/>
        <end position="32"/>
    </location>
</feature>
<dbReference type="InterPro" id="IPR037359">
    <property type="entry name" value="NST/OST"/>
</dbReference>
<dbReference type="Pfam" id="PF00685">
    <property type="entry name" value="Sulfotransfer_1"/>
    <property type="match status" value="1"/>
</dbReference>
<comment type="caution">
    <text evidence="5">The sequence shown here is derived from an EMBL/GenBank/DDBJ whole genome shotgun (WGS) entry which is preliminary data.</text>
</comment>
<dbReference type="InterPro" id="IPR027417">
    <property type="entry name" value="P-loop_NTPase"/>
</dbReference>
<sequence>MERLADRGQHRPGGAGPLPDRRAAVHRRDGQGARRRGGRAGRRAAGALAGAGLAVAAGRRAGHHRGRLPGGRAGAGTEPGGSDGAAYPGPPTPPRRPRRGHPGRRPAPRRGGRGRAGHLRPGGVAVSAGPRRATVDRLRRVVRGTRAWGRAALPGRVGALPDFLIIGGQRCGTTSLHHYLAAHPDVRAATGKELQFFSLHFGRGTRWYRAHFPPAAPGRRSFEASPYYLFHPGVPARVAATLPEARFVALLRDPVERAYSHYLHTRSYGVEPLGFAEALAAEPGRLAEALVDGPDTPAAHHALRNFSYAARGRYAEQLDRWYAHLPADRLHVIRSEDLYADPAGTYAGALRFLGLAPFTPAEFARHTRRTDTGPSQLTAELRAELAAGFAPHNARLADLLGWPRTW</sequence>
<dbReference type="Gene3D" id="3.40.50.300">
    <property type="entry name" value="P-loop containing nucleotide triphosphate hydrolases"/>
    <property type="match status" value="1"/>
</dbReference>
<dbReference type="PANTHER" id="PTHR10605:SF56">
    <property type="entry name" value="BIFUNCTIONAL HEPARAN SULFATE N-DEACETYLASE_N-SULFOTRANSFERASE"/>
    <property type="match status" value="1"/>
</dbReference>
<feature type="compositionally biased region" description="Basic residues" evidence="3">
    <location>
        <begin position="33"/>
        <end position="42"/>
    </location>
</feature>
<proteinExistence type="predicted"/>
<organism evidence="5 6">
    <name type="scientific">Micromonospora wenchangensis</name>
    <dbReference type="NCBI Taxonomy" id="1185415"/>
    <lineage>
        <taxon>Bacteria</taxon>
        <taxon>Bacillati</taxon>
        <taxon>Actinomycetota</taxon>
        <taxon>Actinomycetes</taxon>
        <taxon>Micromonosporales</taxon>
        <taxon>Micromonosporaceae</taxon>
        <taxon>Micromonospora</taxon>
    </lineage>
</organism>
<evidence type="ECO:0000256" key="3">
    <source>
        <dbReference type="SAM" id="MobiDB-lite"/>
    </source>
</evidence>
<evidence type="ECO:0000313" key="6">
    <source>
        <dbReference type="Proteomes" id="UP000197174"/>
    </source>
</evidence>
<dbReference type="PANTHER" id="PTHR10605">
    <property type="entry name" value="HEPARAN SULFATE SULFOTRANSFERASE"/>
    <property type="match status" value="1"/>
</dbReference>
<dbReference type="AlphaFoldDB" id="A0A246RMH9"/>
<feature type="region of interest" description="Disordered" evidence="3">
    <location>
        <begin position="1"/>
        <end position="131"/>
    </location>
</feature>
<evidence type="ECO:0000313" key="5">
    <source>
        <dbReference type="EMBL" id="OWV08019.1"/>
    </source>
</evidence>
<gene>
    <name evidence="5" type="ORF">B5D80_13310</name>
</gene>
<dbReference type="InterPro" id="IPR000863">
    <property type="entry name" value="Sulfotransferase_dom"/>
</dbReference>
<dbReference type="Proteomes" id="UP000197174">
    <property type="component" value="Unassembled WGS sequence"/>
</dbReference>
<feature type="compositionally biased region" description="Gly residues" evidence="3">
    <location>
        <begin position="68"/>
        <end position="83"/>
    </location>
</feature>
<dbReference type="EMBL" id="MZMV01000018">
    <property type="protein sequence ID" value="OWV08019.1"/>
    <property type="molecule type" value="Genomic_DNA"/>
</dbReference>
<keyword evidence="6" id="KW-1185">Reference proteome</keyword>
<keyword evidence="2" id="KW-0325">Glycoprotein</keyword>
<feature type="domain" description="Sulfotransferase" evidence="4">
    <location>
        <begin position="161"/>
        <end position="356"/>
    </location>
</feature>
<feature type="compositionally biased region" description="Basic residues" evidence="3">
    <location>
        <begin position="95"/>
        <end position="118"/>
    </location>
</feature>
<reference evidence="5 6" key="1">
    <citation type="submission" date="2017-03" db="EMBL/GenBank/DDBJ databases">
        <title>Whole genome sequence of Micromonospora wenchangensis, isolated from mangrove soil.</title>
        <authorList>
            <person name="Yang H."/>
        </authorList>
    </citation>
    <scope>NUCLEOTIDE SEQUENCE [LARGE SCALE GENOMIC DNA]</scope>
    <source>
        <strain evidence="5 6">CCTCC AA 2012002</strain>
    </source>
</reference>
<accession>A0A246RMH9</accession>
<dbReference type="SUPFAM" id="SSF52540">
    <property type="entry name" value="P-loop containing nucleoside triphosphate hydrolases"/>
    <property type="match status" value="1"/>
</dbReference>
<dbReference type="GO" id="GO:0008146">
    <property type="term" value="F:sulfotransferase activity"/>
    <property type="evidence" value="ECO:0007669"/>
    <property type="project" value="InterPro"/>
</dbReference>
<name>A0A246RMH9_9ACTN</name>